<evidence type="ECO:0000259" key="2">
    <source>
        <dbReference type="Pfam" id="PF00248"/>
    </source>
</evidence>
<comment type="caution">
    <text evidence="3">The sequence shown here is derived from an EMBL/GenBank/DDBJ whole genome shotgun (WGS) entry which is preliminary data.</text>
</comment>
<dbReference type="InterPro" id="IPR023210">
    <property type="entry name" value="NADP_OxRdtase_dom"/>
</dbReference>
<dbReference type="OrthoDB" id="2310150at2759"/>
<name>A0A139IAW2_9PEZI</name>
<evidence type="ECO:0000313" key="3">
    <source>
        <dbReference type="EMBL" id="KXT11887.1"/>
    </source>
</evidence>
<dbReference type="InterPro" id="IPR036812">
    <property type="entry name" value="NAD(P)_OxRdtase_dom_sf"/>
</dbReference>
<dbReference type="Proteomes" id="UP000073492">
    <property type="component" value="Unassembled WGS sequence"/>
</dbReference>
<dbReference type="CDD" id="cd19075">
    <property type="entry name" value="AKR_AKR7A1-5"/>
    <property type="match status" value="1"/>
</dbReference>
<dbReference type="EMBL" id="LFZO01000174">
    <property type="protein sequence ID" value="KXT11887.1"/>
    <property type="molecule type" value="Genomic_DNA"/>
</dbReference>
<keyword evidence="4" id="KW-1185">Reference proteome</keyword>
<proteinExistence type="predicted"/>
<protein>
    <recommendedName>
        <fullName evidence="2">NADP-dependent oxidoreductase domain-containing protein</fullName>
    </recommendedName>
</protein>
<reference evidence="3 4" key="1">
    <citation type="submission" date="2015-07" db="EMBL/GenBank/DDBJ databases">
        <title>Comparative genomics of the Sigatoka disease complex on banana suggests a link between parallel evolutionary changes in Pseudocercospora fijiensis and Pseudocercospora eumusae and increased virulence on the banana host.</title>
        <authorList>
            <person name="Chang T.-C."/>
            <person name="Salvucci A."/>
            <person name="Crous P.W."/>
            <person name="Stergiopoulos I."/>
        </authorList>
    </citation>
    <scope>NUCLEOTIDE SEQUENCE [LARGE SCALE GENOMIC DNA]</scope>
    <source>
        <strain evidence="3 4">CBS 116634</strain>
    </source>
</reference>
<dbReference type="AlphaFoldDB" id="A0A139IAW2"/>
<dbReference type="Gene3D" id="3.20.20.100">
    <property type="entry name" value="NADP-dependent oxidoreductase domain"/>
    <property type="match status" value="1"/>
</dbReference>
<dbReference type="PANTHER" id="PTHR43364:SF4">
    <property type="entry name" value="NAD(P)-LINKED OXIDOREDUCTASE SUPERFAMILY PROTEIN"/>
    <property type="match status" value="1"/>
</dbReference>
<gene>
    <name evidence="3" type="ORF">AC579_10504</name>
</gene>
<feature type="domain" description="NADP-dependent oxidoreductase" evidence="2">
    <location>
        <begin position="8"/>
        <end position="302"/>
    </location>
</feature>
<dbReference type="Pfam" id="PF00248">
    <property type="entry name" value="Aldo_ket_red"/>
    <property type="match status" value="1"/>
</dbReference>
<organism evidence="3 4">
    <name type="scientific">Pseudocercospora musae</name>
    <dbReference type="NCBI Taxonomy" id="113226"/>
    <lineage>
        <taxon>Eukaryota</taxon>
        <taxon>Fungi</taxon>
        <taxon>Dikarya</taxon>
        <taxon>Ascomycota</taxon>
        <taxon>Pezizomycotina</taxon>
        <taxon>Dothideomycetes</taxon>
        <taxon>Dothideomycetidae</taxon>
        <taxon>Mycosphaerellales</taxon>
        <taxon>Mycosphaerellaceae</taxon>
        <taxon>Pseudocercospora</taxon>
    </lineage>
</organism>
<dbReference type="SUPFAM" id="SSF51430">
    <property type="entry name" value="NAD(P)-linked oxidoreductase"/>
    <property type="match status" value="1"/>
</dbReference>
<evidence type="ECO:0000256" key="1">
    <source>
        <dbReference type="ARBA" id="ARBA00023002"/>
    </source>
</evidence>
<dbReference type="InterPro" id="IPR050523">
    <property type="entry name" value="AKR_Detox_Biosynth"/>
</dbReference>
<sequence>MPKIVAGLMGSSVQGGSQKLATPEQLRPFLDLLRKHNVRELDTARVYNGGKSEELLGEIPEAQNDFVIGTKAPGFSPGSLTYDKVIENANASLKALKMKKIPLYYFHGPDRQTQLEESCRAINDLSQQGKIERFGISNLRNSEVEECYDVCKNNGWILPTAYQGGYNPLSRTAEKQLLPILRKLGISFYAYSPLAAGFFSRTTEQHRNPPTGGRFDQMKFVKDMFVNDTSLKLHDMLTEACEKQHLTLKEATLRYMMHHSALGLEDGVILGASSVEQMEENLVACEGGVLPESVVSAFESLWTQYTQAGYDPPYCV</sequence>
<keyword evidence="1" id="KW-0560">Oxidoreductase</keyword>
<evidence type="ECO:0000313" key="4">
    <source>
        <dbReference type="Proteomes" id="UP000073492"/>
    </source>
</evidence>
<dbReference type="GO" id="GO:0016491">
    <property type="term" value="F:oxidoreductase activity"/>
    <property type="evidence" value="ECO:0007669"/>
    <property type="project" value="UniProtKB-KW"/>
</dbReference>
<dbReference type="PANTHER" id="PTHR43364">
    <property type="entry name" value="NADH-SPECIFIC METHYLGLYOXAL REDUCTASE-RELATED"/>
    <property type="match status" value="1"/>
</dbReference>
<accession>A0A139IAW2</accession>
<dbReference type="STRING" id="113226.A0A139IAW2"/>